<gene>
    <name evidence="1" type="ORF">OCU04_008755</name>
</gene>
<accession>A0A9X0AG60</accession>
<dbReference type="SUPFAM" id="SSF52047">
    <property type="entry name" value="RNI-like"/>
    <property type="match status" value="1"/>
</dbReference>
<comment type="caution">
    <text evidence="1">The sequence shown here is derived from an EMBL/GenBank/DDBJ whole genome shotgun (WGS) entry which is preliminary data.</text>
</comment>
<reference evidence="1" key="1">
    <citation type="submission" date="2022-11" db="EMBL/GenBank/DDBJ databases">
        <title>Genome Resource of Sclerotinia nivalis Strain SnTB1, a Plant Pathogen Isolated from American Ginseng.</title>
        <authorList>
            <person name="Fan S."/>
        </authorList>
    </citation>
    <scope>NUCLEOTIDE SEQUENCE</scope>
    <source>
        <strain evidence="1">SnTB1</strain>
    </source>
</reference>
<evidence type="ECO:0000313" key="1">
    <source>
        <dbReference type="EMBL" id="KAJ8062202.1"/>
    </source>
</evidence>
<dbReference type="OrthoDB" id="5422579at2759"/>
<dbReference type="Proteomes" id="UP001152300">
    <property type="component" value="Unassembled WGS sequence"/>
</dbReference>
<sequence length="393" mass="45313">MSANTGENDKAGASLVYVLPVEIIRAICEHLQVKDVPNFRLTSNVCAAAGVDRLVQDIYVIFTRESFEKLLNISKHPEMSKHVINIRYEPLLLETLDEDEYRDMLEYGITPLGLLDSSEKLPESQYTIQMSRAFIVYNKIWEDQNLMKKSEFISSSWPNRLGYASTSTGIIFSDGPDARYLRYLYLSVWISPSHNCYHGLRQLLQATSNLEHLTIANEPTFGYMDWDEVVPGLTLPHLGILEFSCVRGSSTSLAKFLQRHGKTLKSFQIWRCSLKGDLKDWAEVFDTIKDELTLKKVYFASMEGREPNISTDFDDGNNFNSLIHTYHGHRFESLLNDRLLHKNLLAKECSFIPSVLWYDYLAFSRTERQKAKVRFEELKSQGLEWGMNNDEDM</sequence>
<evidence type="ECO:0000313" key="2">
    <source>
        <dbReference type="Proteomes" id="UP001152300"/>
    </source>
</evidence>
<protein>
    <recommendedName>
        <fullName evidence="3">F-box domain-containing protein</fullName>
    </recommendedName>
</protein>
<organism evidence="1 2">
    <name type="scientific">Sclerotinia nivalis</name>
    <dbReference type="NCBI Taxonomy" id="352851"/>
    <lineage>
        <taxon>Eukaryota</taxon>
        <taxon>Fungi</taxon>
        <taxon>Dikarya</taxon>
        <taxon>Ascomycota</taxon>
        <taxon>Pezizomycotina</taxon>
        <taxon>Leotiomycetes</taxon>
        <taxon>Helotiales</taxon>
        <taxon>Sclerotiniaceae</taxon>
        <taxon>Sclerotinia</taxon>
    </lineage>
</organism>
<keyword evidence="2" id="KW-1185">Reference proteome</keyword>
<evidence type="ECO:0008006" key="3">
    <source>
        <dbReference type="Google" id="ProtNLM"/>
    </source>
</evidence>
<name>A0A9X0AG60_9HELO</name>
<proteinExistence type="predicted"/>
<dbReference type="AlphaFoldDB" id="A0A9X0AG60"/>
<dbReference type="EMBL" id="JAPEIS010000010">
    <property type="protein sequence ID" value="KAJ8062202.1"/>
    <property type="molecule type" value="Genomic_DNA"/>
</dbReference>